<evidence type="ECO:0000313" key="4">
    <source>
        <dbReference type="EMBL" id="MEN3748109.1"/>
    </source>
</evidence>
<keyword evidence="5" id="KW-1185">Reference proteome</keyword>
<comment type="caution">
    <text evidence="4">The sequence shown here is derived from an EMBL/GenBank/DDBJ whole genome shotgun (WGS) entry which is preliminary data.</text>
</comment>
<dbReference type="Proteomes" id="UP001427805">
    <property type="component" value="Unassembled WGS sequence"/>
</dbReference>
<dbReference type="Gene3D" id="3.40.50.2300">
    <property type="match status" value="1"/>
</dbReference>
<dbReference type="SUPFAM" id="SSF52172">
    <property type="entry name" value="CheY-like"/>
    <property type="match status" value="1"/>
</dbReference>
<gene>
    <name evidence="4" type="ORF">TPR58_13110</name>
</gene>
<evidence type="ECO:0000256" key="1">
    <source>
        <dbReference type="ARBA" id="ARBA00022553"/>
    </source>
</evidence>
<evidence type="ECO:0000313" key="5">
    <source>
        <dbReference type="Proteomes" id="UP001427805"/>
    </source>
</evidence>
<evidence type="ECO:0000259" key="3">
    <source>
        <dbReference type="PROSITE" id="PS50110"/>
    </source>
</evidence>
<organism evidence="4 5">
    <name type="scientific">Sphingomonas rustica</name>
    <dbReference type="NCBI Taxonomy" id="3103142"/>
    <lineage>
        <taxon>Bacteria</taxon>
        <taxon>Pseudomonadati</taxon>
        <taxon>Pseudomonadota</taxon>
        <taxon>Alphaproteobacteria</taxon>
        <taxon>Sphingomonadales</taxon>
        <taxon>Sphingomonadaceae</taxon>
        <taxon>Sphingomonas</taxon>
    </lineage>
</organism>
<protein>
    <submittedName>
        <fullName evidence="4">Response regulator</fullName>
    </submittedName>
</protein>
<dbReference type="PROSITE" id="PS50110">
    <property type="entry name" value="RESPONSE_REGULATORY"/>
    <property type="match status" value="1"/>
</dbReference>
<dbReference type="Pfam" id="PF00072">
    <property type="entry name" value="Response_reg"/>
    <property type="match status" value="1"/>
</dbReference>
<dbReference type="PANTHER" id="PTHR44591">
    <property type="entry name" value="STRESS RESPONSE REGULATOR PROTEIN 1"/>
    <property type="match status" value="1"/>
</dbReference>
<dbReference type="InterPro" id="IPR050595">
    <property type="entry name" value="Bact_response_regulator"/>
</dbReference>
<accession>A0ABV0B968</accession>
<evidence type="ECO:0000256" key="2">
    <source>
        <dbReference type="PROSITE-ProRule" id="PRU00169"/>
    </source>
</evidence>
<keyword evidence="1 2" id="KW-0597">Phosphoprotein</keyword>
<dbReference type="EMBL" id="JBDIZK010000007">
    <property type="protein sequence ID" value="MEN3748109.1"/>
    <property type="molecule type" value="Genomic_DNA"/>
</dbReference>
<name>A0ABV0B968_9SPHN</name>
<dbReference type="PANTHER" id="PTHR44591:SF3">
    <property type="entry name" value="RESPONSE REGULATORY DOMAIN-CONTAINING PROTEIN"/>
    <property type="match status" value="1"/>
</dbReference>
<feature type="modified residue" description="4-aspartylphosphate" evidence="2">
    <location>
        <position position="51"/>
    </location>
</feature>
<proteinExistence type="predicted"/>
<dbReference type="RefSeq" id="WP_346247123.1">
    <property type="nucleotide sequence ID" value="NZ_JBDIZK010000007.1"/>
</dbReference>
<feature type="domain" description="Response regulatory" evidence="3">
    <location>
        <begin position="1"/>
        <end position="114"/>
    </location>
</feature>
<dbReference type="InterPro" id="IPR001789">
    <property type="entry name" value="Sig_transdc_resp-reg_receiver"/>
</dbReference>
<dbReference type="SMART" id="SM00448">
    <property type="entry name" value="REC"/>
    <property type="match status" value="1"/>
</dbReference>
<dbReference type="InterPro" id="IPR011006">
    <property type="entry name" value="CheY-like_superfamily"/>
</dbReference>
<sequence length="125" mass="13632">MVLVVEDEPLQRMLAVDLVEDAGFVAIEAENADIAILTLGHRSDIQAVFTDIDMPGSIDGLKLAACVRDRWPPIEIIVTSGKAARAPAELPEGSVFLPKPYDPGNLTRLLREMVLHAEAKDETTR</sequence>
<reference evidence="4 5" key="1">
    <citation type="submission" date="2024-05" db="EMBL/GenBank/DDBJ databases">
        <title>Sphingomonas sp. HF-S3 16S ribosomal RNA gene Genome sequencing and assembly.</title>
        <authorList>
            <person name="Lee H."/>
        </authorList>
    </citation>
    <scope>NUCLEOTIDE SEQUENCE [LARGE SCALE GENOMIC DNA]</scope>
    <source>
        <strain evidence="4 5">HF-S3</strain>
    </source>
</reference>